<dbReference type="CDD" id="cd05403">
    <property type="entry name" value="NT_KNTase_like"/>
    <property type="match status" value="1"/>
</dbReference>
<accession>A0AAP2ZBP1</accession>
<comment type="caution">
    <text evidence="2">The sequence shown here is derived from an EMBL/GenBank/DDBJ whole genome shotgun (WGS) entry which is preliminary data.</text>
</comment>
<dbReference type="InterPro" id="IPR041633">
    <property type="entry name" value="Polbeta"/>
</dbReference>
<feature type="domain" description="Polymerase beta nucleotidyltransferase" evidence="1">
    <location>
        <begin position="16"/>
        <end position="100"/>
    </location>
</feature>
<protein>
    <submittedName>
        <fullName evidence="2">Nucleotidyltransferase domain-containing protein</fullName>
    </submittedName>
</protein>
<dbReference type="AlphaFoldDB" id="A0AAP2ZBP1"/>
<evidence type="ECO:0000313" key="3">
    <source>
        <dbReference type="Proteomes" id="UP001321047"/>
    </source>
</evidence>
<evidence type="ECO:0000313" key="2">
    <source>
        <dbReference type="EMBL" id="MCU4754276.1"/>
    </source>
</evidence>
<dbReference type="InterPro" id="IPR052930">
    <property type="entry name" value="TA_antitoxin_MntA"/>
</dbReference>
<dbReference type="InterPro" id="IPR043519">
    <property type="entry name" value="NT_sf"/>
</dbReference>
<dbReference type="EMBL" id="JAOPJZ010000035">
    <property type="protein sequence ID" value="MCU4754276.1"/>
    <property type="molecule type" value="Genomic_DNA"/>
</dbReference>
<organism evidence="2 3">
    <name type="scientific">Natronosalvus hydrolyticus</name>
    <dbReference type="NCBI Taxonomy" id="2979988"/>
    <lineage>
        <taxon>Archaea</taxon>
        <taxon>Methanobacteriati</taxon>
        <taxon>Methanobacteriota</taxon>
        <taxon>Stenosarchaea group</taxon>
        <taxon>Halobacteria</taxon>
        <taxon>Halobacteriales</taxon>
        <taxon>Natrialbaceae</taxon>
        <taxon>Natronosalvus</taxon>
    </lineage>
</organism>
<dbReference type="Proteomes" id="UP001321047">
    <property type="component" value="Unassembled WGS sequence"/>
</dbReference>
<reference evidence="2 3" key="1">
    <citation type="submission" date="2022-09" db="EMBL/GenBank/DDBJ databases">
        <title>Enrichment on poylsaccharides allowed isolation of novel metabolic and taxonomic groups of Haloarchaea.</title>
        <authorList>
            <person name="Sorokin D.Y."/>
            <person name="Elcheninov A.G."/>
            <person name="Khizhniak T.V."/>
            <person name="Kolganova T.V."/>
            <person name="Kublanov I.V."/>
        </authorList>
    </citation>
    <scope>NUCLEOTIDE SEQUENCE [LARGE SCALE GENOMIC DNA]</scope>
    <source>
        <strain evidence="2 3">AArc-curdl1</strain>
    </source>
</reference>
<keyword evidence="3" id="KW-1185">Reference proteome</keyword>
<name>A0AAP2ZBP1_9EURY</name>
<dbReference type="Pfam" id="PF18765">
    <property type="entry name" value="Polbeta"/>
    <property type="match status" value="1"/>
</dbReference>
<dbReference type="NCBIfam" id="NF047752">
    <property type="entry name" value="MntA_antitoxin"/>
    <property type="match status" value="1"/>
</dbReference>
<dbReference type="PANTHER" id="PTHR43852">
    <property type="entry name" value="NUCLEOTIDYLTRANSFERASE"/>
    <property type="match status" value="1"/>
</dbReference>
<dbReference type="RefSeq" id="WP_342810577.1">
    <property type="nucleotide sequence ID" value="NZ_JAOPJZ010000035.1"/>
</dbReference>
<sequence length="138" mass="15613">MGQATVDLEAVRDHLQTTGVTYAVLFGSYASGNPTESSDVDICVRFPDDWTRHERFRQRNRIDAHLQRCAEAFVDVSDLQALPDEIALNALEKGTILYGDETVKATDQRRLKNRLEDSKASRLEEQRSFVDRLAEGDV</sequence>
<gene>
    <name evidence="2" type="ORF">OB919_20215</name>
</gene>
<evidence type="ECO:0000259" key="1">
    <source>
        <dbReference type="Pfam" id="PF18765"/>
    </source>
</evidence>
<dbReference type="PANTHER" id="PTHR43852:SF2">
    <property type="entry name" value="PROTEIN ADENYLYLTRANSFERASE MNTA"/>
    <property type="match status" value="1"/>
</dbReference>
<dbReference type="SUPFAM" id="SSF81301">
    <property type="entry name" value="Nucleotidyltransferase"/>
    <property type="match status" value="1"/>
</dbReference>
<proteinExistence type="predicted"/>
<dbReference type="Gene3D" id="3.30.460.10">
    <property type="entry name" value="Beta Polymerase, domain 2"/>
    <property type="match status" value="1"/>
</dbReference>